<feature type="transmembrane region" description="Helical" evidence="1">
    <location>
        <begin position="44"/>
        <end position="65"/>
    </location>
</feature>
<comment type="caution">
    <text evidence="2">The sequence shown here is derived from an EMBL/GenBank/DDBJ whole genome shotgun (WGS) entry which is preliminary data.</text>
</comment>
<keyword evidence="1" id="KW-0812">Transmembrane</keyword>
<dbReference type="RefSeq" id="WP_346148598.1">
    <property type="nucleotide sequence ID" value="NZ_BAAAUA010000051.1"/>
</dbReference>
<feature type="transmembrane region" description="Helical" evidence="1">
    <location>
        <begin position="85"/>
        <end position="104"/>
    </location>
</feature>
<name>A0ABW0VLJ0_9ACTN</name>
<dbReference type="Proteomes" id="UP001596066">
    <property type="component" value="Unassembled WGS sequence"/>
</dbReference>
<accession>A0ABW0VLJ0</accession>
<protein>
    <submittedName>
        <fullName evidence="2">DUF2306 domain-containing protein</fullName>
    </submittedName>
</protein>
<organism evidence="2 3">
    <name type="scientific">Kitasatospora cinereorecta</name>
    <dbReference type="NCBI Taxonomy" id="285560"/>
    <lineage>
        <taxon>Bacteria</taxon>
        <taxon>Bacillati</taxon>
        <taxon>Actinomycetota</taxon>
        <taxon>Actinomycetes</taxon>
        <taxon>Kitasatosporales</taxon>
        <taxon>Streptomycetaceae</taxon>
        <taxon>Kitasatospora</taxon>
    </lineage>
</organism>
<dbReference type="Pfam" id="PF10067">
    <property type="entry name" value="DUF2306"/>
    <property type="match status" value="1"/>
</dbReference>
<keyword evidence="1" id="KW-0472">Membrane</keyword>
<feature type="transmembrane region" description="Helical" evidence="1">
    <location>
        <begin position="145"/>
        <end position="168"/>
    </location>
</feature>
<feature type="transmembrane region" description="Helical" evidence="1">
    <location>
        <begin position="7"/>
        <end position="24"/>
    </location>
</feature>
<dbReference type="EMBL" id="JBHSOC010000076">
    <property type="protein sequence ID" value="MFC5645634.1"/>
    <property type="molecule type" value="Genomic_DNA"/>
</dbReference>
<feature type="transmembrane region" description="Helical" evidence="1">
    <location>
        <begin position="110"/>
        <end position="133"/>
    </location>
</feature>
<evidence type="ECO:0000313" key="2">
    <source>
        <dbReference type="EMBL" id="MFC5645634.1"/>
    </source>
</evidence>
<evidence type="ECO:0000313" key="3">
    <source>
        <dbReference type="Proteomes" id="UP001596066"/>
    </source>
</evidence>
<keyword evidence="3" id="KW-1185">Reference proteome</keyword>
<evidence type="ECO:0000256" key="1">
    <source>
        <dbReference type="SAM" id="Phobius"/>
    </source>
</evidence>
<keyword evidence="1" id="KW-1133">Transmembrane helix</keyword>
<sequence length="239" mass="26693">MTARRQWWVALFALYCIGFALYGADPYLSFNQAHARIFPPRSPVQYPLIVAHVFTGVVAVSLAWVQVWPRLRARRPKLHRSLGRVYLMAGVFPAGLLAIPTAVLDTGGQSIRLALLTIDTLWLFTGVLGWNAAVKRRYQDHRRWMLRNVALTTVIVTARPFAFANLFFMHWINPTAYSLTSYHSHVTFLNIGLWGSLAFHLVLVEWVVLSRRPFLAGAGLPGALGTPLATAGAGTDDQR</sequence>
<dbReference type="InterPro" id="IPR018750">
    <property type="entry name" value="DUF2306_membrane"/>
</dbReference>
<reference evidence="3" key="1">
    <citation type="journal article" date="2019" name="Int. J. Syst. Evol. Microbiol.">
        <title>The Global Catalogue of Microorganisms (GCM) 10K type strain sequencing project: providing services to taxonomists for standard genome sequencing and annotation.</title>
        <authorList>
            <consortium name="The Broad Institute Genomics Platform"/>
            <consortium name="The Broad Institute Genome Sequencing Center for Infectious Disease"/>
            <person name="Wu L."/>
            <person name="Ma J."/>
        </authorList>
    </citation>
    <scope>NUCLEOTIDE SEQUENCE [LARGE SCALE GENOMIC DNA]</scope>
    <source>
        <strain evidence="3">CGMCC 4.1622</strain>
    </source>
</reference>
<gene>
    <name evidence="2" type="ORF">ACFPZF_30350</name>
</gene>
<proteinExistence type="predicted"/>
<feature type="transmembrane region" description="Helical" evidence="1">
    <location>
        <begin position="188"/>
        <end position="209"/>
    </location>
</feature>